<dbReference type="AlphaFoldDB" id="A0A4P7UK69"/>
<name>A0A4P7UK69_DESDE</name>
<evidence type="ECO:0000313" key="2">
    <source>
        <dbReference type="EMBL" id="QCC84971.1"/>
    </source>
</evidence>
<evidence type="ECO:0000313" key="3">
    <source>
        <dbReference type="Proteomes" id="UP000297065"/>
    </source>
</evidence>
<dbReference type="RefSeq" id="WP_136399178.1">
    <property type="nucleotide sequence ID" value="NZ_CP036295.1"/>
</dbReference>
<accession>A0A4P7UK69</accession>
<dbReference type="Pfam" id="PF13524">
    <property type="entry name" value="Glyco_trans_1_2"/>
    <property type="match status" value="1"/>
</dbReference>
<dbReference type="Proteomes" id="UP000297065">
    <property type="component" value="Chromosome"/>
</dbReference>
<organism evidence="2 3">
    <name type="scientific">Desulfovibrio desulfuricans</name>
    <dbReference type="NCBI Taxonomy" id="876"/>
    <lineage>
        <taxon>Bacteria</taxon>
        <taxon>Pseudomonadati</taxon>
        <taxon>Thermodesulfobacteriota</taxon>
        <taxon>Desulfovibrionia</taxon>
        <taxon>Desulfovibrionales</taxon>
        <taxon>Desulfovibrionaceae</taxon>
        <taxon>Desulfovibrio</taxon>
    </lineage>
</organism>
<dbReference type="EMBL" id="CP036295">
    <property type="protein sequence ID" value="QCC84971.1"/>
    <property type="molecule type" value="Genomic_DNA"/>
</dbReference>
<gene>
    <name evidence="2" type="ORF">DDIC_03560</name>
</gene>
<protein>
    <recommendedName>
        <fullName evidence="1">Spore protein YkvP/CgeB glycosyl transferase-like domain-containing protein</fullName>
    </recommendedName>
</protein>
<dbReference type="OrthoDB" id="9179708at2"/>
<feature type="domain" description="Spore protein YkvP/CgeB glycosyl transferase-like" evidence="1">
    <location>
        <begin position="393"/>
        <end position="537"/>
    </location>
</feature>
<dbReference type="InterPro" id="IPR055259">
    <property type="entry name" value="YkvP/CgeB_Glyco_trans-like"/>
</dbReference>
<sequence>MLEQPTRPKRISLPDFSGRSLSLPDAPEAWSCQGLGNSILLLGLGPGQPQNLPFLAGAVAVYWLESPRIASALQAAREQAGLAPREALPEGWCEVTAAQAVELAAGCRCCFYAPGMRLDPHFWGALLGRVEAAQGGGSVAPAGRVPGADPAAPARGPVLLPGNSGQLLHQELRSALEQCGFGPVMEALPQPAGSASYAESAGQTGFAARWAAFLTEAKPAFLLSVNLRGLDAEGRIFHLCRALGIPVALWFVDNPWHVLSGLRLPWWQDAHIYVTDASFADGLKTQGAGRVHYLPLAVAPHMWRELNGLPARLEPPLFVGRSAFPEKERFFAAASVPPEMEAEAASVLARSTGPQDAPHFFWWLDKLGASLWPGYDVRRPGLGAERCAQANRRRWLLAAGAGKPQGLRVIGDEGWKALLPGAEILPPVDYYTALPTCYAHAQAVLNVTSLLLPHSLSQRPFDVWASGGLLLSDATRGLDIFPDDLTSPIRLRGPEDFVERCAWFKAHPHAALELRRAWREHLRASHGYEHRIMRILETLD</sequence>
<reference evidence="2 3" key="1">
    <citation type="submission" date="2019-02" db="EMBL/GenBank/DDBJ databases">
        <title>Complete Genome Sequence of Desulfovibrio desulfuricans IC1, a Sulfonate Utilizing Anaerobe.</title>
        <authorList>
            <person name="Day L.A."/>
            <person name="De Leon K.B."/>
            <person name="Wall J.D."/>
        </authorList>
    </citation>
    <scope>NUCLEOTIDE SEQUENCE [LARGE SCALE GENOMIC DNA]</scope>
    <source>
        <strain evidence="2 3">IC1</strain>
    </source>
</reference>
<evidence type="ECO:0000259" key="1">
    <source>
        <dbReference type="Pfam" id="PF13524"/>
    </source>
</evidence>
<proteinExistence type="predicted"/>